<feature type="transmembrane region" description="Helical" evidence="7">
    <location>
        <begin position="86"/>
        <end position="113"/>
    </location>
</feature>
<feature type="transmembrane region" description="Helical" evidence="7">
    <location>
        <begin position="320"/>
        <end position="343"/>
    </location>
</feature>
<comment type="caution">
    <text evidence="10">The sequence shown here is derived from an EMBL/GenBank/DDBJ whole genome shotgun (WGS) entry which is preliminary data.</text>
</comment>
<feature type="domain" description="Major facilitator superfamily (MFS) profile" evidence="8">
    <location>
        <begin position="12"/>
        <end position="442"/>
    </location>
</feature>
<dbReference type="EMBL" id="CAJNRG010001807">
    <property type="protein sequence ID" value="CAF2039020.1"/>
    <property type="molecule type" value="Genomic_DNA"/>
</dbReference>
<name>A0A816QCI6_9BILA</name>
<organism evidence="10 12">
    <name type="scientific">Rotaria magnacalcarata</name>
    <dbReference type="NCBI Taxonomy" id="392030"/>
    <lineage>
        <taxon>Eukaryota</taxon>
        <taxon>Metazoa</taxon>
        <taxon>Spiralia</taxon>
        <taxon>Gnathifera</taxon>
        <taxon>Rotifera</taxon>
        <taxon>Eurotatoria</taxon>
        <taxon>Bdelloidea</taxon>
        <taxon>Philodinida</taxon>
        <taxon>Philodinidae</taxon>
        <taxon>Rotaria</taxon>
    </lineage>
</organism>
<comment type="subcellular location">
    <subcellularLocation>
        <location evidence="1">Membrane</location>
        <topology evidence="1">Multi-pass membrane protein</topology>
    </subcellularLocation>
</comment>
<dbReference type="InterPro" id="IPR011701">
    <property type="entry name" value="MFS"/>
</dbReference>
<keyword evidence="5 7" id="KW-1133">Transmembrane helix</keyword>
<reference evidence="10" key="1">
    <citation type="submission" date="2021-02" db="EMBL/GenBank/DDBJ databases">
        <authorList>
            <person name="Nowell W R."/>
        </authorList>
    </citation>
    <scope>NUCLEOTIDE SEQUENCE</scope>
</reference>
<feature type="transmembrane region" description="Helical" evidence="7">
    <location>
        <begin position="349"/>
        <end position="369"/>
    </location>
</feature>
<dbReference type="PROSITE" id="PS50850">
    <property type="entry name" value="MFS"/>
    <property type="match status" value="1"/>
</dbReference>
<protein>
    <recommendedName>
        <fullName evidence="8">Major facilitator superfamily (MFS) profile domain-containing protein</fullName>
    </recommendedName>
</protein>
<evidence type="ECO:0000256" key="1">
    <source>
        <dbReference type="ARBA" id="ARBA00004141"/>
    </source>
</evidence>
<feature type="transmembrane region" description="Helical" evidence="7">
    <location>
        <begin position="244"/>
        <end position="266"/>
    </location>
</feature>
<keyword evidence="4" id="KW-0769">Symport</keyword>
<dbReference type="Proteomes" id="UP000663887">
    <property type="component" value="Unassembled WGS sequence"/>
</dbReference>
<evidence type="ECO:0000313" key="9">
    <source>
        <dbReference type="EMBL" id="CAF2039020.1"/>
    </source>
</evidence>
<evidence type="ECO:0000259" key="8">
    <source>
        <dbReference type="PROSITE" id="PS50850"/>
    </source>
</evidence>
<feature type="transmembrane region" description="Helical" evidence="7">
    <location>
        <begin position="158"/>
        <end position="182"/>
    </location>
</feature>
<dbReference type="GO" id="GO:0006820">
    <property type="term" value="P:monoatomic anion transport"/>
    <property type="evidence" value="ECO:0007669"/>
    <property type="project" value="TreeGrafter"/>
</dbReference>
<dbReference type="Pfam" id="PF07690">
    <property type="entry name" value="MFS_1"/>
    <property type="match status" value="1"/>
</dbReference>
<keyword evidence="2" id="KW-0813">Transport</keyword>
<evidence type="ECO:0000256" key="6">
    <source>
        <dbReference type="ARBA" id="ARBA00023136"/>
    </source>
</evidence>
<evidence type="ECO:0000256" key="3">
    <source>
        <dbReference type="ARBA" id="ARBA00022692"/>
    </source>
</evidence>
<evidence type="ECO:0000256" key="4">
    <source>
        <dbReference type="ARBA" id="ARBA00022847"/>
    </source>
</evidence>
<dbReference type="GO" id="GO:0015293">
    <property type="term" value="F:symporter activity"/>
    <property type="evidence" value="ECO:0007669"/>
    <property type="project" value="UniProtKB-KW"/>
</dbReference>
<dbReference type="InterPro" id="IPR020846">
    <property type="entry name" value="MFS_dom"/>
</dbReference>
<dbReference type="Proteomes" id="UP000663842">
    <property type="component" value="Unassembled WGS sequence"/>
</dbReference>
<dbReference type="Gene3D" id="1.20.1250.20">
    <property type="entry name" value="MFS general substrate transporter like domains"/>
    <property type="match status" value="2"/>
</dbReference>
<feature type="transmembrane region" description="Helical" evidence="7">
    <location>
        <begin position="14"/>
        <end position="41"/>
    </location>
</feature>
<dbReference type="AlphaFoldDB" id="A0A816QCI6"/>
<evidence type="ECO:0000313" key="11">
    <source>
        <dbReference type="EMBL" id="CAF4040396.1"/>
    </source>
</evidence>
<gene>
    <name evidence="11" type="ORF">UXM345_LOCUS18561</name>
    <name evidence="10" type="ORF">WKI299_LOCUS11690</name>
    <name evidence="9" type="ORF">XDN619_LOCUS6333</name>
</gene>
<dbReference type="SUPFAM" id="SSF103473">
    <property type="entry name" value="MFS general substrate transporter"/>
    <property type="match status" value="1"/>
</dbReference>
<evidence type="ECO:0000313" key="12">
    <source>
        <dbReference type="Proteomes" id="UP000663856"/>
    </source>
</evidence>
<feature type="transmembrane region" description="Helical" evidence="7">
    <location>
        <begin position="418"/>
        <end position="437"/>
    </location>
</feature>
<dbReference type="InterPro" id="IPR050382">
    <property type="entry name" value="MFS_Na/Anion_cotransporter"/>
</dbReference>
<dbReference type="PANTHER" id="PTHR11662">
    <property type="entry name" value="SOLUTE CARRIER FAMILY 17"/>
    <property type="match status" value="1"/>
</dbReference>
<dbReference type="FunFam" id="1.20.1250.20:FF:000423">
    <property type="entry name" value="Putative inorganic phosphate cotransporter-like Protein"/>
    <property type="match status" value="1"/>
</dbReference>
<dbReference type="EMBL" id="CAJOBF010002530">
    <property type="protein sequence ID" value="CAF4040396.1"/>
    <property type="molecule type" value="Genomic_DNA"/>
</dbReference>
<accession>A0A816QCI6</accession>
<feature type="transmembrane region" description="Helical" evidence="7">
    <location>
        <begin position="125"/>
        <end position="146"/>
    </location>
</feature>
<evidence type="ECO:0000313" key="10">
    <source>
        <dbReference type="EMBL" id="CAF2058747.1"/>
    </source>
</evidence>
<feature type="transmembrane region" description="Helical" evidence="7">
    <location>
        <begin position="286"/>
        <end position="308"/>
    </location>
</feature>
<dbReference type="EMBL" id="CAJNRF010004340">
    <property type="protein sequence ID" value="CAF2058747.1"/>
    <property type="molecule type" value="Genomic_DNA"/>
</dbReference>
<keyword evidence="3 7" id="KW-0812">Transmembrane</keyword>
<feature type="transmembrane region" description="Helical" evidence="7">
    <location>
        <begin position="381"/>
        <end position="406"/>
    </location>
</feature>
<dbReference type="PANTHER" id="PTHR11662:SF399">
    <property type="entry name" value="FI19708P1-RELATED"/>
    <property type="match status" value="1"/>
</dbReference>
<dbReference type="Proteomes" id="UP000663856">
    <property type="component" value="Unassembled WGS sequence"/>
</dbReference>
<dbReference type="FunFam" id="1.20.1250.20:FF:000003">
    <property type="entry name" value="Solute carrier family 17 member 3"/>
    <property type="match status" value="1"/>
</dbReference>
<evidence type="ECO:0000256" key="7">
    <source>
        <dbReference type="SAM" id="Phobius"/>
    </source>
</evidence>
<sequence length="487" mass="53504">MILSTIYHQIPKRYILSILGFFGMLTASILRSNVSIAIVAMTTPTLEKSSINTTKILPADYNWSSTTQGYILSSLFYSYSAFQIPAGFLATIFGGRILFGGSIGLCALLTLLTPICARRGPGSLIYLRILEGLCSSCVYPSLYAVWSKWEPKNNKSALVTFSFSGAYFGTFIIMLLGGVIAADWSWEWIFYLSGISALVWAVVWFLVTVESPSTYQNISDEEVIYIEEDMGKAISQNDTVPWKAIFTSLPVWAIIAAHFGTNWAIYTMFSELPTFVVESLDFPVDTAGLLSALPWLLLAISVYLAGIISDKLVEKYPTLYVRKLIMAISFTIIASSFLLIALLDASNRVLIVMGVIIVMGASGPAWASAGVNQLDIAGRYAAVLMGISNSIGSTPGFLAPMITGYIVENSHLKHEWNIIFIISIVICVLALGCYLCFAAGELQPWALNNNDEYQAVLNYPVSSRDFNERSVLNANNNDHLTDRLIVE</sequence>
<keyword evidence="6 7" id="KW-0472">Membrane</keyword>
<dbReference type="InterPro" id="IPR036259">
    <property type="entry name" value="MFS_trans_sf"/>
</dbReference>
<dbReference type="GO" id="GO:0016020">
    <property type="term" value="C:membrane"/>
    <property type="evidence" value="ECO:0007669"/>
    <property type="project" value="UniProtKB-SubCell"/>
</dbReference>
<feature type="transmembrane region" description="Helical" evidence="7">
    <location>
        <begin position="188"/>
        <end position="207"/>
    </location>
</feature>
<evidence type="ECO:0000256" key="5">
    <source>
        <dbReference type="ARBA" id="ARBA00022989"/>
    </source>
</evidence>
<proteinExistence type="predicted"/>
<evidence type="ECO:0000256" key="2">
    <source>
        <dbReference type="ARBA" id="ARBA00022448"/>
    </source>
</evidence>